<dbReference type="PANTHER" id="PTHR42938:SF47">
    <property type="entry name" value="HYDROXYPYRUVATE REDUCTASE"/>
    <property type="match status" value="1"/>
</dbReference>
<dbReference type="InterPro" id="IPR045865">
    <property type="entry name" value="ACT-like_dom_sf"/>
</dbReference>
<dbReference type="Gene3D" id="3.40.50.720">
    <property type="entry name" value="NAD(P)-binding Rossmann-like Domain"/>
    <property type="match status" value="2"/>
</dbReference>
<evidence type="ECO:0000256" key="2">
    <source>
        <dbReference type="ARBA" id="ARBA00005216"/>
    </source>
</evidence>
<keyword evidence="12" id="KW-1185">Reference proteome</keyword>
<dbReference type="FunFam" id="3.30.70.260:FF:000008">
    <property type="entry name" value="D-3-phosphoglycerate dehydrogenase, chloroplastic"/>
    <property type="match status" value="1"/>
</dbReference>
<comment type="catalytic activity">
    <reaction evidence="7">
        <text>(R)-2-hydroxyglutarate + NAD(+) = 2-oxoglutarate + NADH + H(+)</text>
        <dbReference type="Rhea" id="RHEA:49612"/>
        <dbReference type="ChEBI" id="CHEBI:15378"/>
        <dbReference type="ChEBI" id="CHEBI:15801"/>
        <dbReference type="ChEBI" id="CHEBI:16810"/>
        <dbReference type="ChEBI" id="CHEBI:57540"/>
        <dbReference type="ChEBI" id="CHEBI:57945"/>
        <dbReference type="EC" id="1.1.1.399"/>
    </reaction>
</comment>
<dbReference type="GO" id="GO:0051287">
    <property type="term" value="F:NAD binding"/>
    <property type="evidence" value="ECO:0007669"/>
    <property type="project" value="UniProtKB-UniRule"/>
</dbReference>
<evidence type="ECO:0000256" key="7">
    <source>
        <dbReference type="ARBA" id="ARBA00048126"/>
    </source>
</evidence>
<dbReference type="Pfam" id="PF19304">
    <property type="entry name" value="PGDH_inter"/>
    <property type="match status" value="1"/>
</dbReference>
<evidence type="ECO:0000313" key="11">
    <source>
        <dbReference type="EMBL" id="VVM05387.1"/>
    </source>
</evidence>
<proteinExistence type="inferred from homology"/>
<dbReference type="CDD" id="cd04902">
    <property type="entry name" value="ACT_3PGDH-xct"/>
    <property type="match status" value="1"/>
</dbReference>
<comment type="similarity">
    <text evidence="3 9">Belongs to the D-isomer specific 2-hydroxyacid dehydrogenase family.</text>
</comment>
<dbReference type="InterPro" id="IPR006236">
    <property type="entry name" value="PGDH"/>
</dbReference>
<dbReference type="InterPro" id="IPR002912">
    <property type="entry name" value="ACT_dom"/>
</dbReference>
<dbReference type="PROSITE" id="PS00671">
    <property type="entry name" value="D_2_HYDROXYACID_DH_3"/>
    <property type="match status" value="1"/>
</dbReference>
<comment type="caution">
    <text evidence="11">The sequence shown here is derived from an EMBL/GenBank/DDBJ whole genome shotgun (WGS) entry which is preliminary data.</text>
</comment>
<dbReference type="InterPro" id="IPR006139">
    <property type="entry name" value="D-isomer_2_OHA_DH_cat_dom"/>
</dbReference>
<dbReference type="InterPro" id="IPR029752">
    <property type="entry name" value="D-isomer_DH_CS1"/>
</dbReference>
<dbReference type="RefSeq" id="WP_142524627.1">
    <property type="nucleotide sequence ID" value="NZ_CABFUZ020000085.1"/>
</dbReference>
<evidence type="ECO:0000256" key="8">
    <source>
        <dbReference type="ARBA" id="ARBA00048731"/>
    </source>
</evidence>
<dbReference type="Pfam" id="PF00389">
    <property type="entry name" value="2-Hacid_dh"/>
    <property type="match status" value="1"/>
</dbReference>
<comment type="catalytic activity">
    <reaction evidence="8 9">
        <text>(2R)-3-phosphoglycerate + NAD(+) = 3-phosphooxypyruvate + NADH + H(+)</text>
        <dbReference type="Rhea" id="RHEA:12641"/>
        <dbReference type="ChEBI" id="CHEBI:15378"/>
        <dbReference type="ChEBI" id="CHEBI:18110"/>
        <dbReference type="ChEBI" id="CHEBI:57540"/>
        <dbReference type="ChEBI" id="CHEBI:57945"/>
        <dbReference type="ChEBI" id="CHEBI:58272"/>
        <dbReference type="EC" id="1.1.1.95"/>
    </reaction>
</comment>
<comment type="pathway">
    <text evidence="2 9">Amino-acid biosynthesis; L-serine biosynthesis; L-serine from 3-phospho-D-glycerate: step 1/3.</text>
</comment>
<dbReference type="EC" id="1.1.1.95" evidence="9"/>
<dbReference type="InterPro" id="IPR006140">
    <property type="entry name" value="D-isomer_DH_NAD-bd"/>
</dbReference>
<dbReference type="InterPro" id="IPR036291">
    <property type="entry name" value="NAD(P)-bd_dom_sf"/>
</dbReference>
<dbReference type="InterPro" id="IPR045626">
    <property type="entry name" value="PGDH_ASB_dom"/>
</dbReference>
<dbReference type="SUPFAM" id="SSF52283">
    <property type="entry name" value="Formate/glycerate dehydrogenase catalytic domain-like"/>
    <property type="match status" value="1"/>
</dbReference>
<accession>A0A5E6M8X3</accession>
<reference evidence="11" key="1">
    <citation type="submission" date="2019-09" db="EMBL/GenBank/DDBJ databases">
        <authorList>
            <person name="Cremers G."/>
        </authorList>
    </citation>
    <scope>NUCLEOTIDE SEQUENCE [LARGE SCALE GENOMIC DNA]</scope>
    <source>
        <strain evidence="11">3B</strain>
    </source>
</reference>
<dbReference type="SUPFAM" id="SSF51735">
    <property type="entry name" value="NAD(P)-binding Rossmann-fold domains"/>
    <property type="match status" value="1"/>
</dbReference>
<dbReference type="PROSITE" id="PS00670">
    <property type="entry name" value="D_2_HYDROXYACID_DH_2"/>
    <property type="match status" value="1"/>
</dbReference>
<sequence length="531" mass="56692">MSATFTVLIADSISPKGVELLSSNPAVQVLEKTGLSEEQLIEIAPTCDAILVRSQTKISRRILEKAERLRVVGRAGVGVDNVDVTAATERGVVVMNTPGGNTIATAEQTVALLLALARNIPQADASMRAGAWNRKAFEGVELSGKVLGIVGMGRVGTEVARRALGFNMRVICFDPYLSPSRVQNLPVQVAEKLESVLREADFLTLHSPLTPETKGLLDARRLALCKKGVRIVNCARGGLIVAEDLRKAIDSGHVAGAALDVFDPEPPPADFPLRSLPNVILTPHLAASTAESQEQVGIEIAQAVLDLLIHGTIRNAVNIPNVDPRTAALLRPYLLLAERLGLFMGQWAPNRMSRVTLSYGGKVNEYDTTPVTRAALKGLLRKVAGAEVNEVNAAYLADTLGIVVRELKTSQAGEFTDWIGMEIQVDSTSLQAGATLWGSSPRLVQINGNPIEAPLEGALLVLENRDRPGIVGRVGSILGERSVNIASMSLARAEHGSRAVSVLHVDGVPGGEVLEEILRVPDVYSVRLVQI</sequence>
<dbReference type="Pfam" id="PF01842">
    <property type="entry name" value="ACT"/>
    <property type="match status" value="1"/>
</dbReference>
<dbReference type="CDD" id="cd12173">
    <property type="entry name" value="PGDH_4"/>
    <property type="match status" value="1"/>
</dbReference>
<dbReference type="PROSITE" id="PS51671">
    <property type="entry name" value="ACT"/>
    <property type="match status" value="1"/>
</dbReference>
<feature type="domain" description="ACT" evidence="10">
    <location>
        <begin position="459"/>
        <end position="531"/>
    </location>
</feature>
<gene>
    <name evidence="11" type="primary">serA/PHGDH</name>
    <name evidence="11" type="ORF">MAMC_00529</name>
</gene>
<dbReference type="PANTHER" id="PTHR42938">
    <property type="entry name" value="FORMATE DEHYDROGENASE 1"/>
    <property type="match status" value="1"/>
</dbReference>
<dbReference type="Proteomes" id="UP000381693">
    <property type="component" value="Unassembled WGS sequence"/>
</dbReference>
<evidence type="ECO:0000313" key="12">
    <source>
        <dbReference type="Proteomes" id="UP000381693"/>
    </source>
</evidence>
<dbReference type="Pfam" id="PF02826">
    <property type="entry name" value="2-Hacid_dh_C"/>
    <property type="match status" value="1"/>
</dbReference>
<dbReference type="OrthoDB" id="9805416at2"/>
<dbReference type="InterPro" id="IPR029009">
    <property type="entry name" value="ASB_dom_sf"/>
</dbReference>
<keyword evidence="9" id="KW-0718">Serine biosynthesis</keyword>
<dbReference type="UniPathway" id="UPA00135">
    <property type="reaction ID" value="UER00196"/>
</dbReference>
<evidence type="ECO:0000256" key="9">
    <source>
        <dbReference type="RuleBase" id="RU363003"/>
    </source>
</evidence>
<dbReference type="NCBIfam" id="TIGR01327">
    <property type="entry name" value="PGDH"/>
    <property type="match status" value="1"/>
</dbReference>
<keyword evidence="5 9" id="KW-0560">Oxidoreductase</keyword>
<organism evidence="11 12">
    <name type="scientific">Methylacidimicrobium cyclopophantes</name>
    <dbReference type="NCBI Taxonomy" id="1041766"/>
    <lineage>
        <taxon>Bacteria</taxon>
        <taxon>Pseudomonadati</taxon>
        <taxon>Verrucomicrobiota</taxon>
        <taxon>Methylacidimicrobium</taxon>
    </lineage>
</organism>
<dbReference type="Gene3D" id="3.30.1330.90">
    <property type="entry name" value="D-3-phosphoglycerate dehydrogenase, domain 3"/>
    <property type="match status" value="1"/>
</dbReference>
<evidence type="ECO:0000256" key="6">
    <source>
        <dbReference type="ARBA" id="ARBA00023027"/>
    </source>
</evidence>
<evidence type="ECO:0000256" key="1">
    <source>
        <dbReference type="ARBA" id="ARBA00003800"/>
    </source>
</evidence>
<dbReference type="SUPFAM" id="SSF55021">
    <property type="entry name" value="ACT-like"/>
    <property type="match status" value="1"/>
</dbReference>
<dbReference type="InterPro" id="IPR029753">
    <property type="entry name" value="D-isomer_DH_CS"/>
</dbReference>
<evidence type="ECO:0000259" key="10">
    <source>
        <dbReference type="PROSITE" id="PS51671"/>
    </source>
</evidence>
<dbReference type="FunFam" id="3.40.50.720:FF:000021">
    <property type="entry name" value="D-3-phosphoglycerate dehydrogenase"/>
    <property type="match status" value="1"/>
</dbReference>
<protein>
    <recommendedName>
        <fullName evidence="4 9">D-3-phosphoglycerate dehydrogenase</fullName>
        <ecNumber evidence="9">1.1.1.95</ecNumber>
    </recommendedName>
</protein>
<name>A0A5E6M8X3_9BACT</name>
<dbReference type="AlphaFoldDB" id="A0A5E6M8X3"/>
<dbReference type="PROSITE" id="PS00065">
    <property type="entry name" value="D_2_HYDROXYACID_DH_1"/>
    <property type="match status" value="1"/>
</dbReference>
<evidence type="ECO:0000256" key="5">
    <source>
        <dbReference type="ARBA" id="ARBA00023002"/>
    </source>
</evidence>
<dbReference type="Gene3D" id="3.30.70.260">
    <property type="match status" value="1"/>
</dbReference>
<dbReference type="GO" id="GO:0004617">
    <property type="term" value="F:phosphoglycerate dehydrogenase activity"/>
    <property type="evidence" value="ECO:0007669"/>
    <property type="project" value="UniProtKB-UniRule"/>
</dbReference>
<keyword evidence="6 9" id="KW-0520">NAD</keyword>
<evidence type="ECO:0000256" key="4">
    <source>
        <dbReference type="ARBA" id="ARBA00021582"/>
    </source>
</evidence>
<evidence type="ECO:0000256" key="3">
    <source>
        <dbReference type="ARBA" id="ARBA00005854"/>
    </source>
</evidence>
<dbReference type="SUPFAM" id="SSF143548">
    <property type="entry name" value="Serine metabolism enzymes domain"/>
    <property type="match status" value="1"/>
</dbReference>
<keyword evidence="9" id="KW-0028">Amino-acid biosynthesis</keyword>
<comment type="function">
    <text evidence="1">Catalyzes the reversible oxidation of 3-phospho-D-glycerate to 3-phosphonooxypyruvate, the first step of the phosphorylated L-serine biosynthesis pathway. Also catalyzes the reversible oxidation of 2-hydroxyglutarate to 2-oxoglutarate.</text>
</comment>
<dbReference type="GO" id="GO:0006564">
    <property type="term" value="P:L-serine biosynthetic process"/>
    <property type="evidence" value="ECO:0007669"/>
    <property type="project" value="UniProtKB-UniRule"/>
</dbReference>
<dbReference type="EMBL" id="CABFUZ020000085">
    <property type="protein sequence ID" value="VVM05387.1"/>
    <property type="molecule type" value="Genomic_DNA"/>
</dbReference>